<evidence type="ECO:0000313" key="2">
    <source>
        <dbReference type="EMBL" id="MBO0661073.1"/>
    </source>
</evidence>
<name>A0A939FSG5_9HYPH</name>
<reference evidence="2" key="1">
    <citation type="submission" date="2021-03" db="EMBL/GenBank/DDBJ databases">
        <title>Whole genome sequence of Jiella sp. CQZ9-1.</title>
        <authorList>
            <person name="Tuo L."/>
        </authorList>
    </citation>
    <scope>NUCLEOTIDE SEQUENCE</scope>
    <source>
        <strain evidence="2">CQZ9-1</strain>
    </source>
</reference>
<accession>A0A939FSG5</accession>
<feature type="compositionally biased region" description="Low complexity" evidence="1">
    <location>
        <begin position="76"/>
        <end position="91"/>
    </location>
</feature>
<proteinExistence type="predicted"/>
<gene>
    <name evidence="2" type="ORF">J1C48_00665</name>
</gene>
<keyword evidence="3" id="KW-1185">Reference proteome</keyword>
<dbReference type="EMBL" id="JAFMPP010000001">
    <property type="protein sequence ID" value="MBO0661073.1"/>
    <property type="molecule type" value="Genomic_DNA"/>
</dbReference>
<dbReference type="Proteomes" id="UP000664122">
    <property type="component" value="Unassembled WGS sequence"/>
</dbReference>
<dbReference type="AlphaFoldDB" id="A0A939FSG5"/>
<feature type="region of interest" description="Disordered" evidence="1">
    <location>
        <begin position="47"/>
        <end position="130"/>
    </location>
</feature>
<organism evidence="2 3">
    <name type="scientific">Jiella flava</name>
    <dbReference type="NCBI Taxonomy" id="2816857"/>
    <lineage>
        <taxon>Bacteria</taxon>
        <taxon>Pseudomonadati</taxon>
        <taxon>Pseudomonadota</taxon>
        <taxon>Alphaproteobacteria</taxon>
        <taxon>Hyphomicrobiales</taxon>
        <taxon>Aurantimonadaceae</taxon>
        <taxon>Jiella</taxon>
    </lineage>
</organism>
<evidence type="ECO:0000256" key="1">
    <source>
        <dbReference type="SAM" id="MobiDB-lite"/>
    </source>
</evidence>
<evidence type="ECO:0000313" key="3">
    <source>
        <dbReference type="Proteomes" id="UP000664122"/>
    </source>
</evidence>
<feature type="compositionally biased region" description="Acidic residues" evidence="1">
    <location>
        <begin position="61"/>
        <end position="70"/>
    </location>
</feature>
<sequence length="200" mass="21445">MVDQNFEAVLEGIAAKHEDKSWRSVLDRASSGMMSAIGMRRGPKIAESVARTAAAKAAYDEDRDDLDGVDQPEPPAAKAAEPQAAPAASEPPTKPPKAPERARPSIAEMAAAPRRRPVAAEAEEGPPSTNPLEIAAELKLIEATSIKDLLDIRRSFARINHPDRMPPAFAVQATIRMQIANRLIDDAIAKMSGQGARRQG</sequence>
<protein>
    <submittedName>
        <fullName evidence="2">Uncharacterized protein</fullName>
    </submittedName>
</protein>
<comment type="caution">
    <text evidence="2">The sequence shown here is derived from an EMBL/GenBank/DDBJ whole genome shotgun (WGS) entry which is preliminary data.</text>
</comment>
<dbReference type="RefSeq" id="WP_207255716.1">
    <property type="nucleotide sequence ID" value="NZ_JAFMPP010000001.1"/>
</dbReference>